<feature type="transmembrane region" description="Helical" evidence="1">
    <location>
        <begin position="90"/>
        <end position="110"/>
    </location>
</feature>
<feature type="transmembrane region" description="Helical" evidence="1">
    <location>
        <begin position="46"/>
        <end position="70"/>
    </location>
</feature>
<accession>D1ATE2</accession>
<feature type="transmembrane region" description="Helical" evidence="1">
    <location>
        <begin position="201"/>
        <end position="220"/>
    </location>
</feature>
<keyword evidence="1" id="KW-0472">Membrane</keyword>
<dbReference type="HOGENOM" id="CLU_975364_0_0_5"/>
<evidence type="ECO:0000256" key="1">
    <source>
        <dbReference type="SAM" id="Phobius"/>
    </source>
</evidence>
<feature type="transmembrane region" description="Helical" evidence="1">
    <location>
        <begin position="160"/>
        <end position="181"/>
    </location>
</feature>
<gene>
    <name evidence="2" type="ordered locus">ACIS_00117</name>
</gene>
<dbReference type="STRING" id="574556.ACIS_00117"/>
<name>D1ATE2_ANACI</name>
<sequence length="341" mass="38015">MYYTYSQICKNLIIYARIYVYVVEVRNMTLSLSIPRKMLKVEKLNYVRQCCSIFTLLITTTMFILLALSQAGFLSGLGASAANFWTATEFLTGLTASLGVICGLILVFKIEREKRKIQQRIELESRRMGLQSKIFLERVDRKPLDKASDFMEAHANKVELAASILFTTIHLVGLGVLLYSGLSLSSHVKVGSMGMTHITDMVVNALFFASAMMFAVSFWIMHRDKPTCSKNVSHQARLTVLYLCGNFLLFGGKIVLAMESVGKVAAAPLPSGGTFPIGWALRTVGILMVLTSVVMMLTANHKKCTQLKRMVESGEGTERLAMLSTHEIRSCFGYQECRLSR</sequence>
<keyword evidence="1" id="KW-1133">Transmembrane helix</keyword>
<keyword evidence="3" id="KW-1185">Reference proteome</keyword>
<dbReference type="AlphaFoldDB" id="D1ATE2"/>
<feature type="transmembrane region" description="Helical" evidence="1">
    <location>
        <begin position="240"/>
        <end position="257"/>
    </location>
</feature>
<dbReference type="EMBL" id="CP001759">
    <property type="protein sequence ID" value="ACZ48820.1"/>
    <property type="molecule type" value="Genomic_DNA"/>
</dbReference>
<keyword evidence="1" id="KW-0812">Transmembrane</keyword>
<proteinExistence type="predicted"/>
<reference evidence="2 3" key="1">
    <citation type="journal article" date="2010" name="J. Bacteriol.">
        <title>Complete genome sequence of Anaplasma marginale subsp. centrale.</title>
        <authorList>
            <person name="Herndon D.R."/>
            <person name="Palmer G.H."/>
            <person name="Shkap V."/>
            <person name="Knowles D.P. Jr."/>
            <person name="Brayton K.A."/>
        </authorList>
    </citation>
    <scope>NUCLEOTIDE SEQUENCE [LARGE SCALE GENOMIC DNA]</scope>
    <source>
        <strain evidence="2 3">Israel</strain>
    </source>
</reference>
<dbReference type="KEGG" id="acn:ACIS_00117"/>
<evidence type="ECO:0000313" key="2">
    <source>
        <dbReference type="EMBL" id="ACZ48820.1"/>
    </source>
</evidence>
<organism evidence="2 3">
    <name type="scientific">Anaplasma centrale (strain Israel)</name>
    <name type="common">Anaplasma marginale subsp. centrale (strain Israel)</name>
    <dbReference type="NCBI Taxonomy" id="574556"/>
    <lineage>
        <taxon>Bacteria</taxon>
        <taxon>Pseudomonadati</taxon>
        <taxon>Pseudomonadota</taxon>
        <taxon>Alphaproteobacteria</taxon>
        <taxon>Rickettsiales</taxon>
        <taxon>Anaplasmataceae</taxon>
        <taxon>Anaplasma</taxon>
    </lineage>
</organism>
<dbReference type="Proteomes" id="UP000000630">
    <property type="component" value="Chromosome"/>
</dbReference>
<feature type="transmembrane region" description="Helical" evidence="1">
    <location>
        <begin position="277"/>
        <end position="299"/>
    </location>
</feature>
<protein>
    <submittedName>
        <fullName evidence="2">Uncharacterized protein</fullName>
    </submittedName>
</protein>
<evidence type="ECO:0000313" key="3">
    <source>
        <dbReference type="Proteomes" id="UP000000630"/>
    </source>
</evidence>